<evidence type="ECO:0000256" key="1">
    <source>
        <dbReference type="ARBA" id="ARBA00004141"/>
    </source>
</evidence>
<feature type="transmembrane region" description="Helical" evidence="8">
    <location>
        <begin position="60"/>
        <end position="76"/>
    </location>
</feature>
<feature type="region of interest" description="Disordered" evidence="7">
    <location>
        <begin position="394"/>
        <end position="413"/>
    </location>
</feature>
<organism evidence="9">
    <name type="scientific">Alexandrium monilatum</name>
    <dbReference type="NCBI Taxonomy" id="311494"/>
    <lineage>
        <taxon>Eukaryota</taxon>
        <taxon>Sar</taxon>
        <taxon>Alveolata</taxon>
        <taxon>Dinophyceae</taxon>
        <taxon>Gonyaulacales</taxon>
        <taxon>Pyrocystaceae</taxon>
        <taxon>Alexandrium</taxon>
    </lineage>
</organism>
<dbReference type="Pfam" id="PF25539">
    <property type="entry name" value="Bestrophin_2"/>
    <property type="match status" value="1"/>
</dbReference>
<feature type="transmembrane region" description="Helical" evidence="8">
    <location>
        <begin position="21"/>
        <end position="40"/>
    </location>
</feature>
<gene>
    <name evidence="9" type="ORF">AMON00008_LOCUS23409</name>
    <name evidence="10" type="ORF">AMON00008_LOCUS23411</name>
</gene>
<dbReference type="GO" id="GO:0016020">
    <property type="term" value="C:membrane"/>
    <property type="evidence" value="ECO:0007669"/>
    <property type="project" value="UniProtKB-SubCell"/>
</dbReference>
<dbReference type="EMBL" id="HBNR01034105">
    <property type="protein sequence ID" value="CAE4589349.1"/>
    <property type="molecule type" value="Transcribed_RNA"/>
</dbReference>
<proteinExistence type="predicted"/>
<feature type="transmembrane region" description="Helical" evidence="8">
    <location>
        <begin position="243"/>
        <end position="260"/>
    </location>
</feature>
<evidence type="ECO:0000313" key="10">
    <source>
        <dbReference type="EMBL" id="CAE4589353.1"/>
    </source>
</evidence>
<evidence type="ECO:0000256" key="4">
    <source>
        <dbReference type="ARBA" id="ARBA00022989"/>
    </source>
</evidence>
<feature type="compositionally biased region" description="Gly residues" evidence="7">
    <location>
        <begin position="456"/>
        <end position="465"/>
    </location>
</feature>
<evidence type="ECO:0008006" key="11">
    <source>
        <dbReference type="Google" id="ProtNLM"/>
    </source>
</evidence>
<protein>
    <recommendedName>
        <fullName evidence="11">Bestrophin homolog</fullName>
    </recommendedName>
</protein>
<keyword evidence="3 8" id="KW-0812">Transmembrane</keyword>
<evidence type="ECO:0000256" key="6">
    <source>
        <dbReference type="ARBA" id="ARBA00023136"/>
    </source>
</evidence>
<accession>A0A6T1AJP2</accession>
<keyword evidence="6 8" id="KW-0472">Membrane</keyword>
<sequence length="538" mass="60324">MIYYTIGFMNVFRRKGSVFPASTRAALPCALIGAGIRYSINQGFLAFMEADDSILSQTQAWAGFSVLVGFLVIFRSSQAYSRFWDGCTSAHHMRAEWFDAASALISFSTTSKAPAEKTAEFKHIIIRLVSMMHSCALMDLEEMNNKWGTTSEVKADMYDLLDPLGIDSCSLDTLYASKARVSLIFQWIQLIIVKNMEAGVLSVPPPILSRVYQEFARGMVAFHECVKISDTPFPFPYAQNCELLLFLHWVLVPLVVSQWVTQPFWAFVFVFMQVFVLWSLNYLAEEIENPFGTDDNAIDGAHMQEEMNRNLLLLLHPRTMRAPEISDNAVFSVSVEALDWDVQHKTFKDIWSNKKRQRERPTCSLTPYRDFHLSRSSKSSEEDHKDQVAANDRLRIEAQTPPDEPGVRPAPLMGLKGSWAIPLEEGRGPPTLDKSNFEALPKKNHHTSRSPRGINGINGGSGINGHGLLTPSMDKNRLSALQGKAQPTSRSPRRGEDTDSASSSSDRGSNESDRTGSCSRGRSGSRKRQNQRGRQTRL</sequence>
<dbReference type="EMBL" id="HBNR01034107">
    <property type="protein sequence ID" value="CAE4589353.1"/>
    <property type="molecule type" value="Transcribed_RNA"/>
</dbReference>
<keyword evidence="2" id="KW-0813">Transport</keyword>
<comment type="subcellular location">
    <subcellularLocation>
        <location evidence="1">Membrane</location>
        <topology evidence="1">Multi-pass membrane protein</topology>
    </subcellularLocation>
</comment>
<dbReference type="PANTHER" id="PTHR33281">
    <property type="entry name" value="UPF0187 PROTEIN YNEE"/>
    <property type="match status" value="1"/>
</dbReference>
<dbReference type="PANTHER" id="PTHR33281:SF20">
    <property type="match status" value="1"/>
</dbReference>
<dbReference type="AlphaFoldDB" id="A0A6T1AJP2"/>
<evidence type="ECO:0000256" key="3">
    <source>
        <dbReference type="ARBA" id="ARBA00022692"/>
    </source>
</evidence>
<keyword evidence="4 8" id="KW-1133">Transmembrane helix</keyword>
<evidence type="ECO:0000256" key="7">
    <source>
        <dbReference type="SAM" id="MobiDB-lite"/>
    </source>
</evidence>
<dbReference type="GO" id="GO:0005254">
    <property type="term" value="F:chloride channel activity"/>
    <property type="evidence" value="ECO:0007669"/>
    <property type="project" value="InterPro"/>
</dbReference>
<evidence type="ECO:0000256" key="5">
    <source>
        <dbReference type="ARBA" id="ARBA00023065"/>
    </source>
</evidence>
<reference evidence="9" key="1">
    <citation type="submission" date="2021-01" db="EMBL/GenBank/DDBJ databases">
        <authorList>
            <person name="Corre E."/>
            <person name="Pelletier E."/>
            <person name="Niang G."/>
            <person name="Scheremetjew M."/>
            <person name="Finn R."/>
            <person name="Kale V."/>
            <person name="Holt S."/>
            <person name="Cochrane G."/>
            <person name="Meng A."/>
            <person name="Brown T."/>
            <person name="Cohen L."/>
        </authorList>
    </citation>
    <scope>NUCLEOTIDE SEQUENCE</scope>
    <source>
        <strain evidence="9">CCMP3105</strain>
    </source>
</reference>
<keyword evidence="5" id="KW-0406">Ion transport</keyword>
<evidence type="ECO:0000256" key="8">
    <source>
        <dbReference type="SAM" id="Phobius"/>
    </source>
</evidence>
<feature type="compositionally biased region" description="Basic residues" evidence="7">
    <location>
        <begin position="523"/>
        <end position="538"/>
    </location>
</feature>
<feature type="region of interest" description="Disordered" evidence="7">
    <location>
        <begin position="420"/>
        <end position="538"/>
    </location>
</feature>
<dbReference type="InterPro" id="IPR044669">
    <property type="entry name" value="YneE/VCCN1/2-like"/>
</dbReference>
<evidence type="ECO:0000256" key="2">
    <source>
        <dbReference type="ARBA" id="ARBA00022448"/>
    </source>
</evidence>
<name>A0A6T1AJP2_9DINO</name>
<evidence type="ECO:0000313" key="9">
    <source>
        <dbReference type="EMBL" id="CAE4589349.1"/>
    </source>
</evidence>